<keyword evidence="9" id="KW-0238">DNA-binding</keyword>
<dbReference type="SUPFAM" id="SSF57903">
    <property type="entry name" value="FYVE/PHD zinc finger"/>
    <property type="match status" value="1"/>
</dbReference>
<keyword evidence="10 13" id="KW-0539">Nucleus</keyword>
<dbReference type="SUPFAM" id="SSF57850">
    <property type="entry name" value="RING/U-box"/>
    <property type="match status" value="1"/>
</dbReference>
<dbReference type="GO" id="GO:0005634">
    <property type="term" value="C:nucleus"/>
    <property type="evidence" value="ECO:0007669"/>
    <property type="project" value="UniProtKB-SubCell"/>
</dbReference>
<dbReference type="Gene3D" id="3.30.40.10">
    <property type="entry name" value="Zinc/RING finger domain, C3HC4 (zinc finger)"/>
    <property type="match status" value="1"/>
</dbReference>
<dbReference type="InterPro" id="IPR045134">
    <property type="entry name" value="UHRF1/2-like"/>
</dbReference>
<dbReference type="InterPro" id="IPR029071">
    <property type="entry name" value="Ubiquitin-like_domsf"/>
</dbReference>
<evidence type="ECO:0000256" key="10">
    <source>
        <dbReference type="ARBA" id="ARBA00023242"/>
    </source>
</evidence>
<comment type="caution">
    <text evidence="19">The sequence shown here is derived from an EMBL/GenBank/DDBJ whole genome shotgun (WGS) entry which is preliminary data.</text>
</comment>
<keyword evidence="8" id="KW-0862">Zinc</keyword>
<dbReference type="Gene3D" id="3.10.20.90">
    <property type="entry name" value="Phosphatidylinositol 3-kinase Catalytic Subunit, Chain A, domain 1"/>
    <property type="match status" value="1"/>
</dbReference>
<dbReference type="InterPro" id="IPR011011">
    <property type="entry name" value="Znf_FYVE_PHD"/>
</dbReference>
<feature type="domain" description="Ubiquitin-like" evidence="16">
    <location>
        <begin position="1"/>
        <end position="74"/>
    </location>
</feature>
<dbReference type="PANTHER" id="PTHR14140:SF45">
    <property type="entry name" value="RING-TYPE E3 UBIQUITIN TRANSFERASE"/>
    <property type="match status" value="1"/>
</dbReference>
<keyword evidence="6 12" id="KW-0863">Zinc-finger</keyword>
<dbReference type="Pfam" id="PF02182">
    <property type="entry name" value="SAD_SRA"/>
    <property type="match status" value="1"/>
</dbReference>
<feature type="compositionally biased region" description="Basic and acidic residues" evidence="14">
    <location>
        <begin position="161"/>
        <end position="172"/>
    </location>
</feature>
<dbReference type="Gene3D" id="2.30.280.10">
    <property type="entry name" value="SRA-YDG"/>
    <property type="match status" value="1"/>
</dbReference>
<evidence type="ECO:0000259" key="16">
    <source>
        <dbReference type="PROSITE" id="PS50053"/>
    </source>
</evidence>
<dbReference type="InterPro" id="IPR019787">
    <property type="entry name" value="Znf_PHD-finger"/>
</dbReference>
<dbReference type="FunFam" id="2.30.280.10:FF:000001">
    <property type="entry name" value="E3 ubiquitin-protein ligase UHRF1 isoform 1"/>
    <property type="match status" value="1"/>
</dbReference>
<keyword evidence="4" id="KW-0808">Transferase</keyword>
<keyword evidence="5" id="KW-0479">Metal-binding</keyword>
<evidence type="ECO:0000256" key="12">
    <source>
        <dbReference type="PROSITE-ProRule" id="PRU00175"/>
    </source>
</evidence>
<dbReference type="GO" id="GO:0044027">
    <property type="term" value="P:negative regulation of gene expression via chromosomal CpG island methylation"/>
    <property type="evidence" value="ECO:0007669"/>
    <property type="project" value="TreeGrafter"/>
</dbReference>
<feature type="compositionally biased region" description="Polar residues" evidence="14">
    <location>
        <begin position="83"/>
        <end position="95"/>
    </location>
</feature>
<evidence type="ECO:0000256" key="9">
    <source>
        <dbReference type="ARBA" id="ARBA00023125"/>
    </source>
</evidence>
<evidence type="ECO:0000256" key="13">
    <source>
        <dbReference type="PROSITE-ProRule" id="PRU00358"/>
    </source>
</evidence>
<evidence type="ECO:0000256" key="2">
    <source>
        <dbReference type="ARBA" id="ARBA00004906"/>
    </source>
</evidence>
<organism evidence="19 20">
    <name type="scientific">Larinioides sclopetarius</name>
    <dbReference type="NCBI Taxonomy" id="280406"/>
    <lineage>
        <taxon>Eukaryota</taxon>
        <taxon>Metazoa</taxon>
        <taxon>Ecdysozoa</taxon>
        <taxon>Arthropoda</taxon>
        <taxon>Chelicerata</taxon>
        <taxon>Arachnida</taxon>
        <taxon>Araneae</taxon>
        <taxon>Araneomorphae</taxon>
        <taxon>Entelegynae</taxon>
        <taxon>Araneoidea</taxon>
        <taxon>Araneidae</taxon>
        <taxon>Larinioides</taxon>
    </lineage>
</organism>
<dbReference type="InterPro" id="IPR001841">
    <property type="entry name" value="Znf_RING"/>
</dbReference>
<dbReference type="Pfam" id="PF12148">
    <property type="entry name" value="TTD"/>
    <property type="match status" value="1"/>
</dbReference>
<evidence type="ECO:0000256" key="11">
    <source>
        <dbReference type="ARBA" id="ARBA00023306"/>
    </source>
</evidence>
<evidence type="ECO:0000259" key="18">
    <source>
        <dbReference type="PROSITE" id="PS51015"/>
    </source>
</evidence>
<dbReference type="Proteomes" id="UP001497382">
    <property type="component" value="Unassembled WGS sequence"/>
</dbReference>
<dbReference type="SMART" id="SM00213">
    <property type="entry name" value="UBQ"/>
    <property type="match status" value="1"/>
</dbReference>
<dbReference type="CDD" id="cd15525">
    <property type="entry name" value="PHD_UHRF1_2"/>
    <property type="match status" value="1"/>
</dbReference>
<dbReference type="InterPro" id="IPR001965">
    <property type="entry name" value="Znf_PHD"/>
</dbReference>
<dbReference type="SUPFAM" id="SSF88697">
    <property type="entry name" value="PUA domain-like"/>
    <property type="match status" value="1"/>
</dbReference>
<dbReference type="Pfam" id="PF00240">
    <property type="entry name" value="ubiquitin"/>
    <property type="match status" value="1"/>
</dbReference>
<evidence type="ECO:0000256" key="4">
    <source>
        <dbReference type="ARBA" id="ARBA00022679"/>
    </source>
</evidence>
<evidence type="ECO:0000313" key="20">
    <source>
        <dbReference type="Proteomes" id="UP001497382"/>
    </source>
</evidence>
<dbReference type="InterPro" id="IPR000626">
    <property type="entry name" value="Ubiquitin-like_dom"/>
</dbReference>
<dbReference type="GO" id="GO:0003677">
    <property type="term" value="F:DNA binding"/>
    <property type="evidence" value="ECO:0007669"/>
    <property type="project" value="UniProtKB-KW"/>
</dbReference>
<evidence type="ECO:0000259" key="15">
    <source>
        <dbReference type="PROSITE" id="PS50016"/>
    </source>
</evidence>
<dbReference type="PROSITE" id="PS50016">
    <property type="entry name" value="ZF_PHD_2"/>
    <property type="match status" value="1"/>
</dbReference>
<keyword evidence="11" id="KW-0131">Cell cycle</keyword>
<sequence length="780" mass="87779">MWIQVRTMDGKTSCRIDGLSKLTKIEDLRKLLVDKFDAPVTRQRLFYRGKQLEDGHTLFDYDVGLNDIVQMMVKAADVDLAKSTPSPKQSLSSTTDKNKENKSDASVSSLSENDSSSQYFKIGDLVDAKDLTNGAWFEAKILDIKPAGKQILQDQQTNDRSNTDKQTTDASKVENDGFVYQIQFEDYEDCEDPVDLSLHHIRPRARKKMNFGDLKKGDRVMVNYNIEEPKERGFWYDCCVTDLKEARTSKSMTATIFIGADSTPLEKCKILFLDEIFAIEKTVAIADKAAGSEENAIAPREKMPKCSHCKDIPTRKCKICSCHICGGKDQPEKQILCDECDLPYHLWCLTPPLTEIPKEDDWYCPDCKVDETEVVRAGEKLKASKKKAKMASANSSTSRDWGKGMACVGRTKECTIVPPNHFGPIPGVEVGTMWKFRVQASESGVHRPHVAGIHGRESDGAFSIVLSGGYEDDLDEGEEFKYTGSGGRDLSGNKRCAEQSCDQTLTRMNKALALNCHAPLNKNGAEAKDWKSGKPVRVVRNCKGRKHSEYCPEEGNRYDGIYKVVKYWPEKGKSGYLVWRYLLRRDDPTPAPWTKAGKKRIKELGLEMQYPEGYLESQEEKEKAAAANTSEKKGKKRQNGNLCRDSKNSSSFQIDESPEAKKKQKACYAVPSEVEKCIKEDKLNKKLWDECSEFVNEGSQFLKKVEEIFACICCQEVVFNPITTICCHNICKSCLDRSFKAKVFSCPMCRQDLEKACINQSNKALQKALLALFPGYDAGR</sequence>
<keyword evidence="20" id="KW-1185">Reference proteome</keyword>
<feature type="domain" description="PHD-type" evidence="15">
    <location>
        <begin position="319"/>
        <end position="370"/>
    </location>
</feature>
<feature type="region of interest" description="Disordered" evidence="14">
    <location>
        <begin position="615"/>
        <end position="657"/>
    </location>
</feature>
<dbReference type="InterPro" id="IPR003105">
    <property type="entry name" value="SRA_YDG"/>
</dbReference>
<protein>
    <recommendedName>
        <fullName evidence="3">RING-type E3 ubiquitin transferase</fullName>
        <ecNumber evidence="3">2.3.2.27</ecNumber>
    </recommendedName>
</protein>
<evidence type="ECO:0000313" key="19">
    <source>
        <dbReference type="EMBL" id="CAL1290410.1"/>
    </source>
</evidence>
<dbReference type="AlphaFoldDB" id="A0AAV2B2B1"/>
<dbReference type="InterPro" id="IPR021991">
    <property type="entry name" value="TTD_dom"/>
</dbReference>
<reference evidence="19 20" key="1">
    <citation type="submission" date="2024-04" db="EMBL/GenBank/DDBJ databases">
        <authorList>
            <person name="Rising A."/>
            <person name="Reimegard J."/>
            <person name="Sonavane S."/>
            <person name="Akerstrom W."/>
            <person name="Nylinder S."/>
            <person name="Hedman E."/>
            <person name="Kallberg Y."/>
        </authorList>
    </citation>
    <scope>NUCLEOTIDE SEQUENCE [LARGE SCALE GENOMIC DNA]</scope>
</reference>
<dbReference type="Gene3D" id="2.30.30.140">
    <property type="match status" value="1"/>
</dbReference>
<dbReference type="Gene3D" id="2.30.30.1150">
    <property type="match status" value="1"/>
</dbReference>
<dbReference type="PROSITE" id="PS50053">
    <property type="entry name" value="UBIQUITIN_2"/>
    <property type="match status" value="1"/>
</dbReference>
<dbReference type="SMART" id="SM00249">
    <property type="entry name" value="PHD"/>
    <property type="match status" value="1"/>
</dbReference>
<feature type="region of interest" description="Disordered" evidence="14">
    <location>
        <begin position="153"/>
        <end position="172"/>
    </location>
</feature>
<dbReference type="InterPro" id="IPR036987">
    <property type="entry name" value="SRA-YDG_sf"/>
</dbReference>
<dbReference type="EMBL" id="CAXIEN010000263">
    <property type="protein sequence ID" value="CAL1290410.1"/>
    <property type="molecule type" value="Genomic_DNA"/>
</dbReference>
<comment type="catalytic activity">
    <reaction evidence="1">
        <text>S-ubiquitinyl-[E2 ubiquitin-conjugating enzyme]-L-cysteine + [acceptor protein]-L-lysine = [E2 ubiquitin-conjugating enzyme]-L-cysteine + N(6)-ubiquitinyl-[acceptor protein]-L-lysine.</text>
        <dbReference type="EC" id="2.3.2.27"/>
    </reaction>
</comment>
<feature type="region of interest" description="Disordered" evidence="14">
    <location>
        <begin position="80"/>
        <end position="111"/>
    </location>
</feature>
<dbReference type="GO" id="GO:0061630">
    <property type="term" value="F:ubiquitin protein ligase activity"/>
    <property type="evidence" value="ECO:0007669"/>
    <property type="project" value="UniProtKB-EC"/>
</dbReference>
<keyword evidence="7" id="KW-0833">Ubl conjugation pathway</keyword>
<comment type="subcellular location">
    <subcellularLocation>
        <location evidence="13">Nucleus</location>
    </subcellularLocation>
</comment>
<dbReference type="CDD" id="cd20387">
    <property type="entry name" value="Tudor_UHRF_rpt1"/>
    <property type="match status" value="1"/>
</dbReference>
<dbReference type="GO" id="GO:0008270">
    <property type="term" value="F:zinc ion binding"/>
    <property type="evidence" value="ECO:0007669"/>
    <property type="project" value="UniProtKB-KW"/>
</dbReference>
<dbReference type="PROSITE" id="PS50089">
    <property type="entry name" value="ZF_RING_2"/>
    <property type="match status" value="1"/>
</dbReference>
<evidence type="ECO:0000256" key="8">
    <source>
        <dbReference type="ARBA" id="ARBA00022833"/>
    </source>
</evidence>
<dbReference type="CDD" id="cd01797">
    <property type="entry name" value="Ubl_UHRF"/>
    <property type="match status" value="1"/>
</dbReference>
<dbReference type="FunFam" id="3.30.40.10:FF:000066">
    <property type="entry name" value="E3 ubiquitin-protein ligase UHRF2 isoform X1"/>
    <property type="match status" value="1"/>
</dbReference>
<comment type="pathway">
    <text evidence="2">Protein modification; protein ubiquitination.</text>
</comment>
<dbReference type="Pfam" id="PF00628">
    <property type="entry name" value="PHD"/>
    <property type="match status" value="1"/>
</dbReference>
<feature type="domain" description="RING-type" evidence="17">
    <location>
        <begin position="711"/>
        <end position="750"/>
    </location>
</feature>
<dbReference type="PROSITE" id="PS00518">
    <property type="entry name" value="ZF_RING_1"/>
    <property type="match status" value="1"/>
</dbReference>
<dbReference type="PROSITE" id="PS51015">
    <property type="entry name" value="YDG"/>
    <property type="match status" value="1"/>
</dbReference>
<feature type="domain" description="YDG" evidence="18">
    <location>
        <begin position="423"/>
        <end position="585"/>
    </location>
</feature>
<evidence type="ECO:0000256" key="1">
    <source>
        <dbReference type="ARBA" id="ARBA00000900"/>
    </source>
</evidence>
<dbReference type="EC" id="2.3.2.27" evidence="3"/>
<dbReference type="SMART" id="SM00184">
    <property type="entry name" value="RING"/>
    <property type="match status" value="2"/>
</dbReference>
<gene>
    <name evidence="19" type="ORF">LARSCL_LOCUS16470</name>
</gene>
<dbReference type="InterPro" id="IPR015947">
    <property type="entry name" value="PUA-like_sf"/>
</dbReference>
<dbReference type="InterPro" id="IPR017907">
    <property type="entry name" value="Znf_RING_CS"/>
</dbReference>
<evidence type="ECO:0000259" key="17">
    <source>
        <dbReference type="PROSITE" id="PS50089"/>
    </source>
</evidence>
<dbReference type="SUPFAM" id="SSF54236">
    <property type="entry name" value="Ubiquitin-like"/>
    <property type="match status" value="1"/>
</dbReference>
<dbReference type="PANTHER" id="PTHR14140">
    <property type="entry name" value="E3 UBIQUITIN-PROTEIN LIGASE UHRF-RELATED"/>
    <property type="match status" value="1"/>
</dbReference>
<accession>A0AAV2B2B1</accession>
<dbReference type="CDD" id="cd20388">
    <property type="entry name" value="Tudor_UHRF_rpt2"/>
    <property type="match status" value="1"/>
</dbReference>
<evidence type="ECO:0000256" key="5">
    <source>
        <dbReference type="ARBA" id="ARBA00022723"/>
    </source>
</evidence>
<evidence type="ECO:0000256" key="6">
    <source>
        <dbReference type="ARBA" id="ARBA00022771"/>
    </source>
</evidence>
<dbReference type="InterPro" id="IPR013083">
    <property type="entry name" value="Znf_RING/FYVE/PHD"/>
</dbReference>
<dbReference type="FunFam" id="3.10.20.90:FF:000465">
    <property type="entry name" value="E3 ubiquitin-protein ligase UHRF1-like Protein"/>
    <property type="match status" value="1"/>
</dbReference>
<evidence type="ECO:0000256" key="3">
    <source>
        <dbReference type="ARBA" id="ARBA00012483"/>
    </source>
</evidence>
<evidence type="ECO:0000256" key="14">
    <source>
        <dbReference type="SAM" id="MobiDB-lite"/>
    </source>
</evidence>
<dbReference type="SMART" id="SM00466">
    <property type="entry name" value="SRA"/>
    <property type="match status" value="1"/>
</dbReference>
<evidence type="ECO:0000256" key="7">
    <source>
        <dbReference type="ARBA" id="ARBA00022786"/>
    </source>
</evidence>
<proteinExistence type="predicted"/>
<name>A0AAV2B2B1_9ARAC</name>
<dbReference type="GO" id="GO:0016567">
    <property type="term" value="P:protein ubiquitination"/>
    <property type="evidence" value="ECO:0007669"/>
    <property type="project" value="TreeGrafter"/>
</dbReference>